<evidence type="ECO:0000256" key="7">
    <source>
        <dbReference type="SAM" id="MobiDB-lite"/>
    </source>
</evidence>
<keyword evidence="2" id="KW-0813">Transport</keyword>
<dbReference type="Proteomes" id="UP000693970">
    <property type="component" value="Unassembled WGS sequence"/>
</dbReference>
<dbReference type="PANTHER" id="PTHR30003">
    <property type="entry name" value="L-LACTATE PERMEASE"/>
    <property type="match status" value="1"/>
</dbReference>
<feature type="transmembrane region" description="Helical" evidence="8">
    <location>
        <begin position="194"/>
        <end position="218"/>
    </location>
</feature>
<evidence type="ECO:0000256" key="1">
    <source>
        <dbReference type="ARBA" id="ARBA00004651"/>
    </source>
</evidence>
<feature type="transmembrane region" description="Helical" evidence="8">
    <location>
        <begin position="657"/>
        <end position="677"/>
    </location>
</feature>
<accession>A0A9K3PPT6</accession>
<organism evidence="9 10">
    <name type="scientific">Nitzschia inconspicua</name>
    <dbReference type="NCBI Taxonomy" id="303405"/>
    <lineage>
        <taxon>Eukaryota</taxon>
        <taxon>Sar</taxon>
        <taxon>Stramenopiles</taxon>
        <taxon>Ochrophyta</taxon>
        <taxon>Bacillariophyta</taxon>
        <taxon>Bacillariophyceae</taxon>
        <taxon>Bacillariophycidae</taxon>
        <taxon>Bacillariales</taxon>
        <taxon>Bacillariaceae</taxon>
        <taxon>Nitzschia</taxon>
    </lineage>
</organism>
<feature type="region of interest" description="Disordered" evidence="7">
    <location>
        <begin position="347"/>
        <end position="427"/>
    </location>
</feature>
<feature type="compositionally biased region" description="Basic and acidic residues" evidence="7">
    <location>
        <begin position="356"/>
        <end position="368"/>
    </location>
</feature>
<evidence type="ECO:0000256" key="2">
    <source>
        <dbReference type="ARBA" id="ARBA00022448"/>
    </source>
</evidence>
<feature type="transmembrane region" description="Helical" evidence="8">
    <location>
        <begin position="563"/>
        <end position="581"/>
    </location>
</feature>
<reference evidence="9" key="1">
    <citation type="journal article" date="2021" name="Sci. Rep.">
        <title>Diploid genomic architecture of Nitzschia inconspicua, an elite biomass production diatom.</title>
        <authorList>
            <person name="Oliver A."/>
            <person name="Podell S."/>
            <person name="Pinowska A."/>
            <person name="Traller J.C."/>
            <person name="Smith S.R."/>
            <person name="McClure R."/>
            <person name="Beliaev A."/>
            <person name="Bohutskyi P."/>
            <person name="Hill E.A."/>
            <person name="Rabines A."/>
            <person name="Zheng H."/>
            <person name="Allen L.Z."/>
            <person name="Kuo A."/>
            <person name="Grigoriev I.V."/>
            <person name="Allen A.E."/>
            <person name="Hazlebeck D."/>
            <person name="Allen E.E."/>
        </authorList>
    </citation>
    <scope>NUCLEOTIDE SEQUENCE</scope>
    <source>
        <strain evidence="9">Hildebrandi</strain>
    </source>
</reference>
<feature type="transmembrane region" description="Helical" evidence="8">
    <location>
        <begin position="290"/>
        <end position="310"/>
    </location>
</feature>
<gene>
    <name evidence="9" type="ORF">IV203_004087</name>
</gene>
<comment type="subcellular location">
    <subcellularLocation>
        <location evidence="1">Cell membrane</location>
        <topology evidence="1">Multi-pass membrane protein</topology>
    </subcellularLocation>
</comment>
<evidence type="ECO:0000256" key="4">
    <source>
        <dbReference type="ARBA" id="ARBA00022692"/>
    </source>
</evidence>
<evidence type="ECO:0000256" key="5">
    <source>
        <dbReference type="ARBA" id="ARBA00022989"/>
    </source>
</evidence>
<name>A0A9K3PPT6_9STRA</name>
<dbReference type="PANTHER" id="PTHR30003:SF0">
    <property type="entry name" value="GLYCOLATE PERMEASE GLCA-RELATED"/>
    <property type="match status" value="1"/>
</dbReference>
<feature type="transmembrane region" description="Helical" evidence="8">
    <location>
        <begin position="49"/>
        <end position="68"/>
    </location>
</feature>
<feature type="transmembrane region" description="Helical" evidence="8">
    <location>
        <begin position="100"/>
        <end position="128"/>
    </location>
</feature>
<dbReference type="AlphaFoldDB" id="A0A9K3PPT6"/>
<sequence>MSNATDESSFSYICSNNDGDLTCAESCVGLEECQTCACATVAIDAGGPWGQFMDVLFGLLPVIVLVYVTVKKNPWPTTFSLPFAAVMLFFIRLMYYGSDVILTCGAVVLGLHEALSPISIIAGAMLLFETMEATKCMPYMMREMKALTDGHPISECMLIFCFAYMVEGASGFGTPVALGAPMLISTGHPKFESVIVLLIFNTFATVWGAVGTPIWFGFAGLATEEEFLEISYKSAICLAIAAFILVPLTLWMLVPFRVVKKNIIFIFLSLLCVVGPALGISFVSYEFPSLIGGMVGCGLTAILINFRLGLAPLDPEDMPERDPKEIGSVSSHSLVAEYYSAVNSNGLKVPADDGEDMPHKELESDKQENGMNEEPQEAPPILSNEGPSEEGVEANLKIATENDDDPEMTATGGDNNNESEIRPGTTHVNSVEDFVDAALGPRKPFGMAYLRELAGRTFPIWGCVLVLIITRIPQIGIRRYLTLQTPYFEIVFNTYGTFRLSASLVFQLIDILTFPNLNWKYELLYIPFVIPFFVISVATMVIYRKSMTETTPLKVFSVVAQRLYNPLIALLGALALVQLLLKVSTEAPAYILGTILAQWFRQGFVVIAPLLGALGSFFSGSTTVSNLTFGTIQVIAAESIGVSKTSMMALQAVGGSAGNGICLNNIIAACTIVGLNIGEGAILGKTYRAVFSSTTISTIVMLALFIRFK</sequence>
<feature type="transmembrane region" description="Helical" evidence="8">
    <location>
        <begin position="75"/>
        <end position="94"/>
    </location>
</feature>
<dbReference type="GO" id="GO:0005886">
    <property type="term" value="C:plasma membrane"/>
    <property type="evidence" value="ECO:0007669"/>
    <property type="project" value="UniProtKB-SubCell"/>
</dbReference>
<feature type="transmembrane region" description="Helical" evidence="8">
    <location>
        <begin position="602"/>
        <end position="620"/>
    </location>
</feature>
<keyword evidence="5 8" id="KW-1133">Transmembrane helix</keyword>
<feature type="transmembrane region" description="Helical" evidence="8">
    <location>
        <begin position="230"/>
        <end position="251"/>
    </location>
</feature>
<keyword evidence="6 8" id="KW-0472">Membrane</keyword>
<keyword evidence="10" id="KW-1185">Reference proteome</keyword>
<evidence type="ECO:0000256" key="3">
    <source>
        <dbReference type="ARBA" id="ARBA00022475"/>
    </source>
</evidence>
<evidence type="ECO:0000256" key="8">
    <source>
        <dbReference type="SAM" id="Phobius"/>
    </source>
</evidence>
<dbReference type="OrthoDB" id="2266445at2759"/>
<dbReference type="EMBL" id="JAGRRH010000016">
    <property type="protein sequence ID" value="KAG7354731.1"/>
    <property type="molecule type" value="Genomic_DNA"/>
</dbReference>
<reference evidence="9" key="2">
    <citation type="submission" date="2021-04" db="EMBL/GenBank/DDBJ databases">
        <authorList>
            <person name="Podell S."/>
        </authorList>
    </citation>
    <scope>NUCLEOTIDE SEQUENCE</scope>
    <source>
        <strain evidence="9">Hildebrandi</strain>
    </source>
</reference>
<keyword evidence="3" id="KW-1003">Cell membrane</keyword>
<keyword evidence="4 8" id="KW-0812">Transmembrane</keyword>
<dbReference type="Pfam" id="PF02652">
    <property type="entry name" value="Lactate_perm"/>
    <property type="match status" value="2"/>
</dbReference>
<evidence type="ECO:0000313" key="10">
    <source>
        <dbReference type="Proteomes" id="UP000693970"/>
    </source>
</evidence>
<comment type="caution">
    <text evidence="9">The sequence shown here is derived from an EMBL/GenBank/DDBJ whole genome shotgun (WGS) entry which is preliminary data.</text>
</comment>
<protein>
    <submittedName>
        <fullName evidence="9">L-lactate permease</fullName>
    </submittedName>
</protein>
<feature type="transmembrane region" description="Helical" evidence="8">
    <location>
        <begin position="524"/>
        <end position="543"/>
    </location>
</feature>
<dbReference type="GO" id="GO:0015129">
    <property type="term" value="F:lactate transmembrane transporter activity"/>
    <property type="evidence" value="ECO:0007669"/>
    <property type="project" value="InterPro"/>
</dbReference>
<evidence type="ECO:0000256" key="6">
    <source>
        <dbReference type="ARBA" id="ARBA00023136"/>
    </source>
</evidence>
<dbReference type="InterPro" id="IPR003804">
    <property type="entry name" value="Lactate_perm"/>
</dbReference>
<dbReference type="GO" id="GO:0015295">
    <property type="term" value="F:solute:proton symporter activity"/>
    <property type="evidence" value="ECO:0007669"/>
    <property type="project" value="TreeGrafter"/>
</dbReference>
<evidence type="ECO:0000313" key="9">
    <source>
        <dbReference type="EMBL" id="KAG7354731.1"/>
    </source>
</evidence>
<feature type="transmembrane region" description="Helical" evidence="8">
    <location>
        <begin position="492"/>
        <end position="512"/>
    </location>
</feature>
<proteinExistence type="predicted"/>
<feature type="transmembrane region" description="Helical" evidence="8">
    <location>
        <begin position="263"/>
        <end position="284"/>
    </location>
</feature>
<feature type="transmembrane region" description="Helical" evidence="8">
    <location>
        <begin position="689"/>
        <end position="708"/>
    </location>
</feature>